<organism evidence="4 7">
    <name type="scientific">Pseudoduganella albidiflava</name>
    <dbReference type="NCBI Taxonomy" id="321983"/>
    <lineage>
        <taxon>Bacteria</taxon>
        <taxon>Pseudomonadati</taxon>
        <taxon>Pseudomonadota</taxon>
        <taxon>Betaproteobacteria</taxon>
        <taxon>Burkholderiales</taxon>
        <taxon>Oxalobacteraceae</taxon>
        <taxon>Telluria group</taxon>
        <taxon>Pseudoduganella</taxon>
    </lineage>
</organism>
<dbReference type="InterPro" id="IPR029058">
    <property type="entry name" value="AB_hydrolase_fold"/>
</dbReference>
<dbReference type="Proteomes" id="UP000292307">
    <property type="component" value="Chromosome"/>
</dbReference>
<evidence type="ECO:0000256" key="1">
    <source>
        <dbReference type="ARBA" id="ARBA00022801"/>
    </source>
</evidence>
<sequence length="283" mass="29634">MTERSASAGEAPVRCDSRDMEAAGATGPLPARLHMAGPAAGKRDTLVVFFHGGGFVGGSIDEADEFLRQLVMADPRQVALAAGYTLACASPFPAAVEDAHAVLLWAKKNKAKLAWNGKRLIVAGIEAGANLAAVVSLVARDRGGPALAGQVLIMPMLDPGLSTCSMRTMPACLDKATVVDDVARTCAEGYRAYLPNAADRTHPYASPLQSSRLKNLPPALILSADDDPLRDEAEQYGARLIGAGIPTAVKRLPPLPLEEPGGRSDCVCTFALAEIAAFIDLQH</sequence>
<reference evidence="4" key="3">
    <citation type="submission" date="2022-12" db="EMBL/GenBank/DDBJ databases">
        <authorList>
            <person name="Sun Q."/>
            <person name="Kim S."/>
        </authorList>
    </citation>
    <scope>NUCLEOTIDE SEQUENCE</scope>
    <source>
        <strain evidence="4">KCTC 12343</strain>
    </source>
</reference>
<evidence type="ECO:0000256" key="2">
    <source>
        <dbReference type="SAM" id="MobiDB-lite"/>
    </source>
</evidence>
<evidence type="ECO:0000313" key="4">
    <source>
        <dbReference type="EMBL" id="GGY41237.1"/>
    </source>
</evidence>
<protein>
    <submittedName>
        <fullName evidence="5">Alpha/beta hydrolase</fullName>
    </submittedName>
</protein>
<dbReference type="EMBL" id="CP036401">
    <property type="protein sequence ID" value="QBI02622.1"/>
    <property type="molecule type" value="Genomic_DNA"/>
</dbReference>
<dbReference type="InterPro" id="IPR013094">
    <property type="entry name" value="AB_hydrolase_3"/>
</dbReference>
<dbReference type="EMBL" id="BMWV01000005">
    <property type="protein sequence ID" value="GGY41237.1"/>
    <property type="molecule type" value="Genomic_DNA"/>
</dbReference>
<evidence type="ECO:0000313" key="6">
    <source>
        <dbReference type="Proteomes" id="UP000292307"/>
    </source>
</evidence>
<accession>A0A411X1A0</accession>
<dbReference type="AlphaFoldDB" id="A0A411X1A0"/>
<name>A0A411X1A0_9BURK</name>
<evidence type="ECO:0000259" key="3">
    <source>
        <dbReference type="Pfam" id="PF07859"/>
    </source>
</evidence>
<keyword evidence="6" id="KW-1185">Reference proteome</keyword>
<dbReference type="PANTHER" id="PTHR48081:SF8">
    <property type="entry name" value="ALPHA_BETA HYDROLASE FOLD-3 DOMAIN-CONTAINING PROTEIN-RELATED"/>
    <property type="match status" value="1"/>
</dbReference>
<dbReference type="RefSeq" id="WP_131146733.1">
    <property type="nucleotide sequence ID" value="NZ_BMWV01000005.1"/>
</dbReference>
<dbReference type="PANTHER" id="PTHR48081">
    <property type="entry name" value="AB HYDROLASE SUPERFAMILY PROTEIN C4A8.06C"/>
    <property type="match status" value="1"/>
</dbReference>
<evidence type="ECO:0000313" key="7">
    <source>
        <dbReference type="Proteomes" id="UP000628442"/>
    </source>
</evidence>
<dbReference type="Proteomes" id="UP000628442">
    <property type="component" value="Unassembled WGS sequence"/>
</dbReference>
<proteinExistence type="predicted"/>
<evidence type="ECO:0000313" key="5">
    <source>
        <dbReference type="EMBL" id="QBI02622.1"/>
    </source>
</evidence>
<dbReference type="InterPro" id="IPR050300">
    <property type="entry name" value="GDXG_lipolytic_enzyme"/>
</dbReference>
<gene>
    <name evidence="5" type="ORF">EYF70_18560</name>
    <name evidence="4" type="ORF">GCM10007387_23970</name>
</gene>
<feature type="domain" description="Alpha/beta hydrolase fold-3" evidence="3">
    <location>
        <begin position="47"/>
        <end position="253"/>
    </location>
</feature>
<feature type="region of interest" description="Disordered" evidence="2">
    <location>
        <begin position="1"/>
        <end position="22"/>
    </location>
</feature>
<dbReference type="OrthoDB" id="9794445at2"/>
<dbReference type="Pfam" id="PF07859">
    <property type="entry name" value="Abhydrolase_3"/>
    <property type="match status" value="1"/>
</dbReference>
<keyword evidence="1 5" id="KW-0378">Hydrolase</keyword>
<dbReference type="Gene3D" id="3.40.50.1820">
    <property type="entry name" value="alpha/beta hydrolase"/>
    <property type="match status" value="1"/>
</dbReference>
<dbReference type="SUPFAM" id="SSF53474">
    <property type="entry name" value="alpha/beta-Hydrolases"/>
    <property type="match status" value="1"/>
</dbReference>
<reference evidence="5 6" key="2">
    <citation type="submission" date="2019-02" db="EMBL/GenBank/DDBJ databases">
        <title>Draft Genome Sequences of Six Type Strains of the Genus Massilia.</title>
        <authorList>
            <person name="Miess H."/>
            <person name="Frediansyhah A."/>
            <person name="Gross H."/>
        </authorList>
    </citation>
    <scope>NUCLEOTIDE SEQUENCE [LARGE SCALE GENOMIC DNA]</scope>
    <source>
        <strain evidence="5 6">DSM 17472</strain>
    </source>
</reference>
<dbReference type="GO" id="GO:0016787">
    <property type="term" value="F:hydrolase activity"/>
    <property type="evidence" value="ECO:0007669"/>
    <property type="project" value="UniProtKB-KW"/>
</dbReference>
<reference evidence="4" key="1">
    <citation type="journal article" date="2014" name="Int. J. Syst. Evol. Microbiol.">
        <title>Complete genome sequence of Corynebacterium casei LMG S-19264T (=DSM 44701T), isolated from a smear-ripened cheese.</title>
        <authorList>
            <consortium name="US DOE Joint Genome Institute (JGI-PGF)"/>
            <person name="Walter F."/>
            <person name="Albersmeier A."/>
            <person name="Kalinowski J."/>
            <person name="Ruckert C."/>
        </authorList>
    </citation>
    <scope>NUCLEOTIDE SEQUENCE</scope>
    <source>
        <strain evidence="4">KCTC 12343</strain>
    </source>
</reference>